<dbReference type="InterPro" id="IPR050297">
    <property type="entry name" value="LipidA_mod_glycosyltrf_83"/>
</dbReference>
<reference evidence="10 11" key="1">
    <citation type="submission" date="2017-09" db="EMBL/GenBank/DDBJ databases">
        <title>Depth-based differentiation of microbial function through sediment-hosted aquifers and enrichment of novel symbionts in the deep terrestrial subsurface.</title>
        <authorList>
            <person name="Probst A.J."/>
            <person name="Ladd B."/>
            <person name="Jarett J.K."/>
            <person name="Geller-Mcgrath D.E."/>
            <person name="Sieber C.M."/>
            <person name="Emerson J.B."/>
            <person name="Anantharaman K."/>
            <person name="Thomas B.C."/>
            <person name="Malmstrom R."/>
            <person name="Stieglmeier M."/>
            <person name="Klingl A."/>
            <person name="Woyke T."/>
            <person name="Ryan C.M."/>
            <person name="Banfield J.F."/>
        </authorList>
    </citation>
    <scope>NUCLEOTIDE SEQUENCE [LARGE SCALE GENOMIC DNA]</scope>
    <source>
        <strain evidence="10">CG15_BIG_FIL_POST_REV_8_21_14_020_45_12</strain>
    </source>
</reference>
<comment type="caution">
    <text evidence="10">The sequence shown here is derived from an EMBL/GenBank/DDBJ whole genome shotgun (WGS) entry which is preliminary data.</text>
</comment>
<dbReference type="Pfam" id="PF13231">
    <property type="entry name" value="PMT_2"/>
    <property type="match status" value="1"/>
</dbReference>
<evidence type="ECO:0000313" key="10">
    <source>
        <dbReference type="EMBL" id="PIW36768.1"/>
    </source>
</evidence>
<dbReference type="PANTHER" id="PTHR33908:SF11">
    <property type="entry name" value="MEMBRANE PROTEIN"/>
    <property type="match status" value="1"/>
</dbReference>
<dbReference type="GO" id="GO:0016763">
    <property type="term" value="F:pentosyltransferase activity"/>
    <property type="evidence" value="ECO:0007669"/>
    <property type="project" value="TreeGrafter"/>
</dbReference>
<gene>
    <name evidence="10" type="ORF">COW24_03725</name>
</gene>
<dbReference type="AlphaFoldDB" id="A0A2M7H3F7"/>
<feature type="transmembrane region" description="Helical" evidence="8">
    <location>
        <begin position="12"/>
        <end position="31"/>
    </location>
</feature>
<evidence type="ECO:0000256" key="3">
    <source>
        <dbReference type="ARBA" id="ARBA00022676"/>
    </source>
</evidence>
<feature type="transmembrane region" description="Helical" evidence="8">
    <location>
        <begin position="421"/>
        <end position="438"/>
    </location>
</feature>
<dbReference type="InterPro" id="IPR038731">
    <property type="entry name" value="RgtA/B/C-like"/>
</dbReference>
<evidence type="ECO:0000256" key="7">
    <source>
        <dbReference type="ARBA" id="ARBA00023136"/>
    </source>
</evidence>
<feature type="domain" description="Glycosyltransferase RgtA/B/C/D-like" evidence="9">
    <location>
        <begin position="101"/>
        <end position="268"/>
    </location>
</feature>
<keyword evidence="6 8" id="KW-1133">Transmembrane helix</keyword>
<name>A0A2M7H3F7_9BACT</name>
<evidence type="ECO:0000256" key="5">
    <source>
        <dbReference type="ARBA" id="ARBA00022692"/>
    </source>
</evidence>
<feature type="transmembrane region" description="Helical" evidence="8">
    <location>
        <begin position="208"/>
        <end position="226"/>
    </location>
</feature>
<organism evidence="10 11">
    <name type="scientific">Candidatus Kerfeldbacteria bacterium CG15_BIG_FIL_POST_REV_8_21_14_020_45_12</name>
    <dbReference type="NCBI Taxonomy" id="2014247"/>
    <lineage>
        <taxon>Bacteria</taxon>
        <taxon>Candidatus Kerfeldiibacteriota</taxon>
    </lineage>
</organism>
<feature type="transmembrane region" description="Helical" evidence="8">
    <location>
        <begin position="389"/>
        <end position="409"/>
    </location>
</feature>
<evidence type="ECO:0000313" key="11">
    <source>
        <dbReference type="Proteomes" id="UP000230292"/>
    </source>
</evidence>
<feature type="transmembrane region" description="Helical" evidence="8">
    <location>
        <begin position="179"/>
        <end position="196"/>
    </location>
</feature>
<evidence type="ECO:0000259" key="9">
    <source>
        <dbReference type="Pfam" id="PF13231"/>
    </source>
</evidence>
<evidence type="ECO:0000256" key="1">
    <source>
        <dbReference type="ARBA" id="ARBA00004651"/>
    </source>
</evidence>
<dbReference type="GO" id="GO:0009103">
    <property type="term" value="P:lipopolysaccharide biosynthetic process"/>
    <property type="evidence" value="ECO:0007669"/>
    <property type="project" value="UniProtKB-ARBA"/>
</dbReference>
<feature type="transmembrane region" description="Helical" evidence="8">
    <location>
        <begin position="259"/>
        <end position="278"/>
    </location>
</feature>
<dbReference type="EMBL" id="PFGC01000041">
    <property type="protein sequence ID" value="PIW36768.1"/>
    <property type="molecule type" value="Genomic_DNA"/>
</dbReference>
<feature type="transmembrane region" description="Helical" evidence="8">
    <location>
        <begin position="120"/>
        <end position="140"/>
    </location>
</feature>
<proteinExistence type="predicted"/>
<keyword evidence="2" id="KW-1003">Cell membrane</keyword>
<keyword evidence="5 8" id="KW-0812">Transmembrane</keyword>
<keyword evidence="3" id="KW-0328">Glycosyltransferase</keyword>
<evidence type="ECO:0000256" key="8">
    <source>
        <dbReference type="SAM" id="Phobius"/>
    </source>
</evidence>
<sequence length="578" mass="65684">MTPHKKKSLIHWLIGGVIIAAIVLLFGIIYFDDHAWGTWGDDSAGYIYLAGRMIQDKPLVYHDDLAQMGFDFFGDEKLARWLTPTHHEFINQEGWIASKYPVGASLLLALAARIVGDSSGFYLVMPLLATTNLVLTYLLVMTLFPKHQYRHVIGLLSSLALGFSSLYYAYALSQPMREIPSMTFLLVTMIALVMAVRQLKHREVKRGVATIWLVVSALVFGMAFNIRETSGVVLPAALVYAISALWHKQYTWKTNLKHTLPYVGVFFVTWIIALIPTIQNSATISAHKEVFKKRDTSEVVLLSNINHIQTLSVNNLFDNDGKFRPGKGALPHYWQIIKNATPLPYFIVFVAFGLLYLWRESRPTAALLSLWVLGVLTIFSLWINPYSRYILPLFPALIVIGVYGVVEVVTDGVFRLFQKRWQHVVVVVGIIGGVIFSYQPTIAEVRENLAAQVYRNKSISADDLATLRSIPDGVPVNEKSVLMMSGDWQYGLSEMVEAHTGLKSIRYPLEQRFDFDQVEVEKFFDQMLQAGYDVYVWEDSTSSVRLHLWLEDQPHEEVLVQNYSFQTDVHIYRLLPVE</sequence>
<dbReference type="GO" id="GO:0005886">
    <property type="term" value="C:plasma membrane"/>
    <property type="evidence" value="ECO:0007669"/>
    <property type="project" value="UniProtKB-SubCell"/>
</dbReference>
<dbReference type="PANTHER" id="PTHR33908">
    <property type="entry name" value="MANNOSYLTRANSFERASE YKCB-RELATED"/>
    <property type="match status" value="1"/>
</dbReference>
<evidence type="ECO:0000256" key="6">
    <source>
        <dbReference type="ARBA" id="ARBA00022989"/>
    </source>
</evidence>
<feature type="transmembrane region" description="Helical" evidence="8">
    <location>
        <begin position="232"/>
        <end position="247"/>
    </location>
</feature>
<accession>A0A2M7H3F7</accession>
<keyword evidence="7 8" id="KW-0472">Membrane</keyword>
<evidence type="ECO:0000256" key="2">
    <source>
        <dbReference type="ARBA" id="ARBA00022475"/>
    </source>
</evidence>
<dbReference type="Proteomes" id="UP000230292">
    <property type="component" value="Unassembled WGS sequence"/>
</dbReference>
<evidence type="ECO:0000256" key="4">
    <source>
        <dbReference type="ARBA" id="ARBA00022679"/>
    </source>
</evidence>
<keyword evidence="4" id="KW-0808">Transferase</keyword>
<feature type="transmembrane region" description="Helical" evidence="8">
    <location>
        <begin position="365"/>
        <end position="383"/>
    </location>
</feature>
<protein>
    <recommendedName>
        <fullName evidence="9">Glycosyltransferase RgtA/B/C/D-like domain-containing protein</fullName>
    </recommendedName>
</protein>
<comment type="subcellular location">
    <subcellularLocation>
        <location evidence="1">Cell membrane</location>
        <topology evidence="1">Multi-pass membrane protein</topology>
    </subcellularLocation>
</comment>
<feature type="transmembrane region" description="Helical" evidence="8">
    <location>
        <begin position="152"/>
        <end position="173"/>
    </location>
</feature>
<feature type="transmembrane region" description="Helical" evidence="8">
    <location>
        <begin position="342"/>
        <end position="358"/>
    </location>
</feature>